<evidence type="ECO:0000313" key="3">
    <source>
        <dbReference type="EMBL" id="CAE0373749.1"/>
    </source>
</evidence>
<feature type="compositionally biased region" description="Polar residues" evidence="1">
    <location>
        <begin position="324"/>
        <end position="333"/>
    </location>
</feature>
<feature type="region of interest" description="Disordered" evidence="1">
    <location>
        <begin position="434"/>
        <end position="457"/>
    </location>
</feature>
<feature type="compositionally biased region" description="Basic and acidic residues" evidence="1">
    <location>
        <begin position="274"/>
        <end position="284"/>
    </location>
</feature>
<gene>
    <name evidence="3" type="ORF">ALAG00032_LOCUS14551</name>
</gene>
<feature type="compositionally biased region" description="Low complexity" evidence="1">
    <location>
        <begin position="302"/>
        <end position="323"/>
    </location>
</feature>
<feature type="region of interest" description="Disordered" evidence="1">
    <location>
        <begin position="1"/>
        <end position="36"/>
    </location>
</feature>
<dbReference type="AlphaFoldDB" id="A0A7S3NPJ7"/>
<dbReference type="EMBL" id="HBIJ01022324">
    <property type="protein sequence ID" value="CAE0373749.1"/>
    <property type="molecule type" value="Transcribed_RNA"/>
</dbReference>
<evidence type="ECO:0000256" key="1">
    <source>
        <dbReference type="SAM" id="MobiDB-lite"/>
    </source>
</evidence>
<dbReference type="InterPro" id="IPR000237">
    <property type="entry name" value="GRIP_dom"/>
</dbReference>
<reference evidence="3" key="1">
    <citation type="submission" date="2021-01" db="EMBL/GenBank/DDBJ databases">
        <authorList>
            <person name="Corre E."/>
            <person name="Pelletier E."/>
            <person name="Niang G."/>
            <person name="Scheremetjew M."/>
            <person name="Finn R."/>
            <person name="Kale V."/>
            <person name="Holt S."/>
            <person name="Cochrane G."/>
            <person name="Meng A."/>
            <person name="Brown T."/>
            <person name="Cohen L."/>
        </authorList>
    </citation>
    <scope>NUCLEOTIDE SEQUENCE</scope>
    <source>
        <strain evidence="3">CCMP1510</strain>
    </source>
</reference>
<protein>
    <recommendedName>
        <fullName evidence="2">GRIP domain-containing protein</fullName>
    </recommendedName>
</protein>
<proteinExistence type="predicted"/>
<feature type="region of interest" description="Disordered" evidence="1">
    <location>
        <begin position="274"/>
        <end position="350"/>
    </location>
</feature>
<dbReference type="Pfam" id="PF01465">
    <property type="entry name" value="GRIP"/>
    <property type="match status" value="1"/>
</dbReference>
<sequence>MNMNEITTNESITKNGDEVRAISSSSAVPATGKRPEGKMQQLLALARERLHEQQKALIERDATIRELRAELLEAQAAPSPMSGKSSSRIRRMGSQDAINQNEFIVEQVTEEEAPIRAWCHVDERMLGLSSNGRWVLFEWDMHDDISSQNHRFLWRRFKDLARLEDYVRRDPGCEPLVLPEPLLTVAEGRDIRNKAEVAVAQTNDELKKIRVQAELQRKRRDELDRENRQVRRELLRLQSLINTSNQQEEDDINIVALQDRVSILETENSKLKRQLETKNADHSRLSTNLPIHHPAVSTQKEISISNAPSSSSENNNENYAQSSTNDTYQMKDTSNMDEQHTLPPSPAAADAALAAQWRQRYEGVVAQRDKLASQLKSLSAADANSSEYAALNREFQDLQREYKQYRSNALKAMRLQEQQMKAAEQKIEKKALNALGNRDNGASNEVTQQEARPLSPDDAKAKLQYLKNLMAKYLATAQAQPREHMERAIVMVLNFSDDEKAAIAQQHRAGSAVTSSTSGISFFS</sequence>
<evidence type="ECO:0000259" key="2">
    <source>
        <dbReference type="PROSITE" id="PS50913"/>
    </source>
</evidence>
<feature type="compositionally biased region" description="Polar residues" evidence="1">
    <location>
        <begin position="1"/>
        <end position="14"/>
    </location>
</feature>
<feature type="compositionally biased region" description="Polar residues" evidence="1">
    <location>
        <begin position="440"/>
        <end position="450"/>
    </location>
</feature>
<dbReference type="PROSITE" id="PS50913">
    <property type="entry name" value="GRIP"/>
    <property type="match status" value="1"/>
</dbReference>
<dbReference type="SMART" id="SM00755">
    <property type="entry name" value="Grip"/>
    <property type="match status" value="1"/>
</dbReference>
<name>A0A7S3NPJ7_9STRA</name>
<feature type="domain" description="GRIP" evidence="2">
    <location>
        <begin position="456"/>
        <end position="506"/>
    </location>
</feature>
<organism evidence="3">
    <name type="scientific">Aureoumbra lagunensis</name>
    <dbReference type="NCBI Taxonomy" id="44058"/>
    <lineage>
        <taxon>Eukaryota</taxon>
        <taxon>Sar</taxon>
        <taxon>Stramenopiles</taxon>
        <taxon>Ochrophyta</taxon>
        <taxon>Pelagophyceae</taxon>
        <taxon>Pelagomonadales</taxon>
        <taxon>Aureoumbra</taxon>
    </lineage>
</organism>
<accession>A0A7S3NPJ7</accession>